<dbReference type="EMBL" id="FOWR01000003">
    <property type="protein sequence ID" value="SFO84288.1"/>
    <property type="molecule type" value="Genomic_DNA"/>
</dbReference>
<dbReference type="STRING" id="1121869.SAMN03084138_00648"/>
<evidence type="ECO:0000313" key="2">
    <source>
        <dbReference type="EMBL" id="SFO84288.1"/>
    </source>
</evidence>
<dbReference type="Proteomes" id="UP000182692">
    <property type="component" value="Unassembled WGS sequence"/>
</dbReference>
<reference evidence="2 3" key="1">
    <citation type="submission" date="2016-10" db="EMBL/GenBank/DDBJ databases">
        <authorList>
            <person name="de Groot N.N."/>
        </authorList>
    </citation>
    <scope>NUCLEOTIDE SEQUENCE [LARGE SCALE GENOMIC DNA]</scope>
    <source>
        <strain evidence="2 3">DSM 15893</strain>
    </source>
</reference>
<dbReference type="AlphaFoldDB" id="A0A1I5KH16"/>
<gene>
    <name evidence="2" type="ORF">SAMN03084138_00648</name>
</gene>
<accession>A0A1I5KH16</accession>
<organism evidence="2 3">
    <name type="scientific">Enterovibrio norvegicus DSM 15893</name>
    <dbReference type="NCBI Taxonomy" id="1121869"/>
    <lineage>
        <taxon>Bacteria</taxon>
        <taxon>Pseudomonadati</taxon>
        <taxon>Pseudomonadota</taxon>
        <taxon>Gammaproteobacteria</taxon>
        <taxon>Vibrionales</taxon>
        <taxon>Vibrionaceae</taxon>
        <taxon>Enterovibrio</taxon>
    </lineage>
</organism>
<dbReference type="OrthoDB" id="5918059at2"/>
<keyword evidence="1" id="KW-0812">Transmembrane</keyword>
<keyword evidence="1" id="KW-0472">Membrane</keyword>
<dbReference type="RefSeq" id="WP_074925261.1">
    <property type="nucleotide sequence ID" value="NZ_FOWR01000003.1"/>
</dbReference>
<keyword evidence="1" id="KW-1133">Transmembrane helix</keyword>
<sequence length="68" mass="7788">MFFRILSLLIAVGVIALIVTPDAPDSLRWMAWVYLLVMCGIGMIAMNGPRIHQWLEEKEAALKSRFKR</sequence>
<protein>
    <submittedName>
        <fullName evidence="2">Uncharacterized protein</fullName>
    </submittedName>
</protein>
<evidence type="ECO:0000256" key="1">
    <source>
        <dbReference type="SAM" id="Phobius"/>
    </source>
</evidence>
<dbReference type="GeneID" id="35872893"/>
<name>A0A1I5KH16_9GAMM</name>
<evidence type="ECO:0000313" key="3">
    <source>
        <dbReference type="Proteomes" id="UP000182692"/>
    </source>
</evidence>
<proteinExistence type="predicted"/>
<feature type="transmembrane region" description="Helical" evidence="1">
    <location>
        <begin position="31"/>
        <end position="48"/>
    </location>
</feature>